<dbReference type="Gene3D" id="2.20.25.240">
    <property type="match status" value="1"/>
</dbReference>
<dbReference type="InterPro" id="IPR007588">
    <property type="entry name" value="Znf_FLYWCH"/>
</dbReference>
<evidence type="ECO:0000256" key="2">
    <source>
        <dbReference type="ARBA" id="ARBA00022771"/>
    </source>
</evidence>
<dbReference type="Pfam" id="PF04500">
    <property type="entry name" value="FLYWCH"/>
    <property type="match status" value="1"/>
</dbReference>
<evidence type="ECO:0000259" key="4">
    <source>
        <dbReference type="Pfam" id="PF04500"/>
    </source>
</evidence>
<reference evidence="5" key="1">
    <citation type="submission" date="2021-02" db="EMBL/GenBank/DDBJ databases">
        <authorList>
            <person name="Nowell W R."/>
        </authorList>
    </citation>
    <scope>NUCLEOTIDE SEQUENCE</scope>
    <source>
        <strain evidence="5">Ploen Becks lab</strain>
    </source>
</reference>
<dbReference type="OrthoDB" id="7416254at2759"/>
<dbReference type="AlphaFoldDB" id="A0A814CR82"/>
<sequence length="71" mass="8430">MDIDMTFNIRFLRTETNKGTEAIVIEKFIYVFKRVNKYKSEYWRCQNKNCKASVTTFDELGSLNNVENAHD</sequence>
<dbReference type="Proteomes" id="UP000663879">
    <property type="component" value="Unassembled WGS sequence"/>
</dbReference>
<evidence type="ECO:0000313" key="6">
    <source>
        <dbReference type="Proteomes" id="UP000663879"/>
    </source>
</evidence>
<feature type="domain" description="FLYWCH-type" evidence="4">
    <location>
        <begin position="15"/>
        <end position="70"/>
    </location>
</feature>
<keyword evidence="2" id="KW-0863">Zinc-finger</keyword>
<dbReference type="EMBL" id="CAJNOC010002628">
    <property type="protein sequence ID" value="CAF0943719.1"/>
    <property type="molecule type" value="Genomic_DNA"/>
</dbReference>
<evidence type="ECO:0000256" key="1">
    <source>
        <dbReference type="ARBA" id="ARBA00022723"/>
    </source>
</evidence>
<dbReference type="GO" id="GO:0008270">
    <property type="term" value="F:zinc ion binding"/>
    <property type="evidence" value="ECO:0007669"/>
    <property type="project" value="UniProtKB-KW"/>
</dbReference>
<keyword evidence="1" id="KW-0479">Metal-binding</keyword>
<protein>
    <recommendedName>
        <fullName evidence="4">FLYWCH-type domain-containing protein</fullName>
    </recommendedName>
</protein>
<evidence type="ECO:0000313" key="5">
    <source>
        <dbReference type="EMBL" id="CAF0943719.1"/>
    </source>
</evidence>
<keyword evidence="6" id="KW-1185">Reference proteome</keyword>
<name>A0A814CR82_9BILA</name>
<proteinExistence type="predicted"/>
<accession>A0A814CR82</accession>
<keyword evidence="3" id="KW-0862">Zinc</keyword>
<gene>
    <name evidence="5" type="ORF">OXX778_LOCUS13564</name>
</gene>
<comment type="caution">
    <text evidence="5">The sequence shown here is derived from an EMBL/GenBank/DDBJ whole genome shotgun (WGS) entry which is preliminary data.</text>
</comment>
<evidence type="ECO:0000256" key="3">
    <source>
        <dbReference type="ARBA" id="ARBA00022833"/>
    </source>
</evidence>
<organism evidence="5 6">
    <name type="scientific">Brachionus calyciflorus</name>
    <dbReference type="NCBI Taxonomy" id="104777"/>
    <lineage>
        <taxon>Eukaryota</taxon>
        <taxon>Metazoa</taxon>
        <taxon>Spiralia</taxon>
        <taxon>Gnathifera</taxon>
        <taxon>Rotifera</taxon>
        <taxon>Eurotatoria</taxon>
        <taxon>Monogononta</taxon>
        <taxon>Pseudotrocha</taxon>
        <taxon>Ploima</taxon>
        <taxon>Brachionidae</taxon>
        <taxon>Brachionus</taxon>
    </lineage>
</organism>